<dbReference type="EMBL" id="JAAGRQ010000037">
    <property type="protein sequence ID" value="NDY57115.1"/>
    <property type="molecule type" value="Genomic_DNA"/>
</dbReference>
<proteinExistence type="predicted"/>
<gene>
    <name evidence="1" type="ORF">G3N56_10220</name>
</gene>
<comment type="caution">
    <text evidence="1">The sequence shown here is derived from an EMBL/GenBank/DDBJ whole genome shotgun (WGS) entry which is preliminary data.</text>
</comment>
<sequence length="80" mass="8909">MAMHSMHAGNVQVADVRTILSEDFSATTTNRVIMAIKTSLPDVSIIALSDLRTLLADDFSEEKINRVMMSLKCFCLKAYQ</sequence>
<dbReference type="Proteomes" id="UP000469724">
    <property type="component" value="Unassembled WGS sequence"/>
</dbReference>
<name>A0A7K3NMW4_9BACT</name>
<organism evidence="1 2">
    <name type="scientific">Desulfolutivibrio sulfodismutans</name>
    <dbReference type="NCBI Taxonomy" id="63561"/>
    <lineage>
        <taxon>Bacteria</taxon>
        <taxon>Pseudomonadati</taxon>
        <taxon>Thermodesulfobacteriota</taxon>
        <taxon>Desulfovibrionia</taxon>
        <taxon>Desulfovibrionales</taxon>
        <taxon>Desulfovibrionaceae</taxon>
        <taxon>Desulfolutivibrio</taxon>
    </lineage>
</organism>
<dbReference type="RefSeq" id="WP_163302163.1">
    <property type="nucleotide sequence ID" value="NZ_JAAGRQ010000037.1"/>
</dbReference>
<accession>A0A7K3NMW4</accession>
<dbReference type="AlphaFoldDB" id="A0A7K3NMW4"/>
<evidence type="ECO:0000313" key="2">
    <source>
        <dbReference type="Proteomes" id="UP000469724"/>
    </source>
</evidence>
<evidence type="ECO:0000313" key="1">
    <source>
        <dbReference type="EMBL" id="NDY57115.1"/>
    </source>
</evidence>
<protein>
    <submittedName>
        <fullName evidence="1">Uncharacterized protein</fullName>
    </submittedName>
</protein>
<reference evidence="1 2" key="1">
    <citation type="submission" date="2020-02" db="EMBL/GenBank/DDBJ databases">
        <title>Comparative genomics of sulfur disproportionating microorganisms.</title>
        <authorList>
            <person name="Ward L.M."/>
            <person name="Bertran E."/>
            <person name="Johnston D.T."/>
        </authorList>
    </citation>
    <scope>NUCLEOTIDE SEQUENCE [LARGE SCALE GENOMIC DNA]</scope>
    <source>
        <strain evidence="1 2">DSM 3696</strain>
    </source>
</reference>
<keyword evidence="2" id="KW-1185">Reference proteome</keyword>